<proteinExistence type="predicted"/>
<dbReference type="Proteomes" id="UP001056120">
    <property type="component" value="Linkage Group LG01"/>
</dbReference>
<protein>
    <submittedName>
        <fullName evidence="1">Uncharacterized protein</fullName>
    </submittedName>
</protein>
<sequence>MNLHYTTGRTAGVGSAERSAFFVDHALVGYSFASIVWATITRWCNIHVSSLGSVKEVLKAIRVSWTIKEEDGNTFTGGASKLTKLKQQSTTDLVRFKHDAKISIEGRWPESKKKEENAVWGSRDTFVDVVKGGTRVHKQHEGLVMELTQTELVKLEELIHFLMIKVKDVNHMENLYFLFQHEGFFNFDICYMCGFWVRIDFLNAQDQTNFKESEAMKFFFSDIKHVSQNFTIKERITWVEICGLPP</sequence>
<dbReference type="EMBL" id="CM042018">
    <property type="protein sequence ID" value="KAI3827923.1"/>
    <property type="molecule type" value="Genomic_DNA"/>
</dbReference>
<evidence type="ECO:0000313" key="2">
    <source>
        <dbReference type="Proteomes" id="UP001056120"/>
    </source>
</evidence>
<accession>A0ACB9K6Q6</accession>
<reference evidence="2" key="1">
    <citation type="journal article" date="2022" name="Mol. Ecol. Resour.">
        <title>The genomes of chicory, endive, great burdock and yacon provide insights into Asteraceae palaeo-polyploidization history and plant inulin production.</title>
        <authorList>
            <person name="Fan W."/>
            <person name="Wang S."/>
            <person name="Wang H."/>
            <person name="Wang A."/>
            <person name="Jiang F."/>
            <person name="Liu H."/>
            <person name="Zhao H."/>
            <person name="Xu D."/>
            <person name="Zhang Y."/>
        </authorList>
    </citation>
    <scope>NUCLEOTIDE SEQUENCE [LARGE SCALE GENOMIC DNA]</scope>
    <source>
        <strain evidence="2">cv. Yunnan</strain>
    </source>
</reference>
<reference evidence="1 2" key="2">
    <citation type="journal article" date="2022" name="Mol. Ecol. Resour.">
        <title>The genomes of chicory, endive, great burdock and yacon provide insights into Asteraceae paleo-polyploidization history and plant inulin production.</title>
        <authorList>
            <person name="Fan W."/>
            <person name="Wang S."/>
            <person name="Wang H."/>
            <person name="Wang A."/>
            <person name="Jiang F."/>
            <person name="Liu H."/>
            <person name="Zhao H."/>
            <person name="Xu D."/>
            <person name="Zhang Y."/>
        </authorList>
    </citation>
    <scope>NUCLEOTIDE SEQUENCE [LARGE SCALE GENOMIC DNA]</scope>
    <source>
        <strain evidence="2">cv. Yunnan</strain>
        <tissue evidence="1">Leaves</tissue>
    </source>
</reference>
<keyword evidence="2" id="KW-1185">Reference proteome</keyword>
<comment type="caution">
    <text evidence="1">The sequence shown here is derived from an EMBL/GenBank/DDBJ whole genome shotgun (WGS) entry which is preliminary data.</text>
</comment>
<gene>
    <name evidence="1" type="ORF">L1987_02012</name>
</gene>
<name>A0ACB9K6Q6_9ASTR</name>
<evidence type="ECO:0000313" key="1">
    <source>
        <dbReference type="EMBL" id="KAI3827923.1"/>
    </source>
</evidence>
<organism evidence="1 2">
    <name type="scientific">Smallanthus sonchifolius</name>
    <dbReference type="NCBI Taxonomy" id="185202"/>
    <lineage>
        <taxon>Eukaryota</taxon>
        <taxon>Viridiplantae</taxon>
        <taxon>Streptophyta</taxon>
        <taxon>Embryophyta</taxon>
        <taxon>Tracheophyta</taxon>
        <taxon>Spermatophyta</taxon>
        <taxon>Magnoliopsida</taxon>
        <taxon>eudicotyledons</taxon>
        <taxon>Gunneridae</taxon>
        <taxon>Pentapetalae</taxon>
        <taxon>asterids</taxon>
        <taxon>campanulids</taxon>
        <taxon>Asterales</taxon>
        <taxon>Asteraceae</taxon>
        <taxon>Asteroideae</taxon>
        <taxon>Heliantheae alliance</taxon>
        <taxon>Millerieae</taxon>
        <taxon>Smallanthus</taxon>
    </lineage>
</organism>